<dbReference type="NCBIfam" id="NF001679">
    <property type="entry name" value="PRK00440.1"/>
    <property type="match status" value="1"/>
</dbReference>
<comment type="similarity">
    <text evidence="2">Belongs to the activator 1 small subunits family.</text>
</comment>
<evidence type="ECO:0000256" key="3">
    <source>
        <dbReference type="ARBA" id="ARBA00022705"/>
    </source>
</evidence>
<dbReference type="GO" id="GO:0003677">
    <property type="term" value="F:DNA binding"/>
    <property type="evidence" value="ECO:0007669"/>
    <property type="project" value="InterPro"/>
</dbReference>
<dbReference type="CDD" id="cd00009">
    <property type="entry name" value="AAA"/>
    <property type="match status" value="1"/>
</dbReference>
<dbReference type="EMBL" id="CATQJA010002636">
    <property type="protein sequence ID" value="CAJ0575186.1"/>
    <property type="molecule type" value="Genomic_DNA"/>
</dbReference>
<dbReference type="InterPro" id="IPR013748">
    <property type="entry name" value="Rep_factorC_C"/>
</dbReference>
<evidence type="ECO:0000256" key="1">
    <source>
        <dbReference type="ARBA" id="ARBA00004123"/>
    </source>
</evidence>
<keyword evidence="3" id="KW-0235">DNA replication</keyword>
<keyword evidence="6" id="KW-0539">Nucleus</keyword>
<sequence length="337" mass="37801">MPGDIEMADDTMMKRPGDEDMPWVEKYRPRLLGDIVGNEQTVLRLKAFARDGNVPHFIISGPPGCGKTSSIWALANEMLGAKAKEACIELNASDERGIEVVRNKIKSFAQIKVTLPPGRHKIIILDEADSMTEGAQQALRRIMEIYSKTTRFAFACNQSEKIIEPIQSRCAILRYNKLSDAQMLLRLEDVCAQEKVSYNDEGLAAILFTAQGDMRQALNNLQCAADSHDVVNSDNVFSVCDEPHPQLMLEMLNYCLEGQLLPACKILHEIHKLGYDPEDIVSNLFRVCKAADMPQFLKMEFVKEICETHMRIVDGLPTVIQLSGLVAKLCNIRYKAQ</sequence>
<dbReference type="Pfam" id="PF00004">
    <property type="entry name" value="AAA"/>
    <property type="match status" value="1"/>
</dbReference>
<evidence type="ECO:0000313" key="10">
    <source>
        <dbReference type="Proteomes" id="UP001177023"/>
    </source>
</evidence>
<protein>
    <recommendedName>
        <fullName evidence="7">Replication factor C subunit 2</fullName>
    </recommendedName>
</protein>
<evidence type="ECO:0000256" key="6">
    <source>
        <dbReference type="ARBA" id="ARBA00023242"/>
    </source>
</evidence>
<keyword evidence="5" id="KW-0067">ATP-binding</keyword>
<dbReference type="Gene3D" id="1.10.8.60">
    <property type="match status" value="1"/>
</dbReference>
<dbReference type="GO" id="GO:0005663">
    <property type="term" value="C:DNA replication factor C complex"/>
    <property type="evidence" value="ECO:0007669"/>
    <property type="project" value="TreeGrafter"/>
</dbReference>
<dbReference type="InterPro" id="IPR008921">
    <property type="entry name" value="DNA_pol3_clamp-load_cplx_C"/>
</dbReference>
<dbReference type="GO" id="GO:0006281">
    <property type="term" value="P:DNA repair"/>
    <property type="evidence" value="ECO:0007669"/>
    <property type="project" value="TreeGrafter"/>
</dbReference>
<evidence type="ECO:0000256" key="4">
    <source>
        <dbReference type="ARBA" id="ARBA00022741"/>
    </source>
</evidence>
<feature type="domain" description="AAA+ ATPase" evidence="8">
    <location>
        <begin position="53"/>
        <end position="189"/>
    </location>
</feature>
<evidence type="ECO:0000313" key="9">
    <source>
        <dbReference type="EMBL" id="CAJ0575186.1"/>
    </source>
</evidence>
<dbReference type="InterPro" id="IPR050238">
    <property type="entry name" value="DNA_Rep/Repair_Clamp_Loader"/>
</dbReference>
<comment type="caution">
    <text evidence="9">The sequence shown here is derived from an EMBL/GenBank/DDBJ whole genome shotgun (WGS) entry which is preliminary data.</text>
</comment>
<dbReference type="GO" id="GO:0016887">
    <property type="term" value="F:ATP hydrolysis activity"/>
    <property type="evidence" value="ECO:0007669"/>
    <property type="project" value="InterPro"/>
</dbReference>
<dbReference type="AlphaFoldDB" id="A0AA36CTW7"/>
<dbReference type="SUPFAM" id="SSF52540">
    <property type="entry name" value="P-loop containing nucleoside triphosphate hydrolases"/>
    <property type="match status" value="1"/>
</dbReference>
<dbReference type="PANTHER" id="PTHR11669">
    <property type="entry name" value="REPLICATION FACTOR C / DNA POLYMERASE III GAMMA-TAU SUBUNIT"/>
    <property type="match status" value="1"/>
</dbReference>
<dbReference type="FunFam" id="1.20.272.10:FF:000006">
    <property type="entry name" value="Replication factor C subunit 2"/>
    <property type="match status" value="1"/>
</dbReference>
<proteinExistence type="inferred from homology"/>
<dbReference type="SMART" id="SM00382">
    <property type="entry name" value="AAA"/>
    <property type="match status" value="1"/>
</dbReference>
<gene>
    <name evidence="9" type="ORF">MSPICULIGERA_LOCUS13501</name>
</gene>
<dbReference type="InterPro" id="IPR003593">
    <property type="entry name" value="AAA+_ATPase"/>
</dbReference>
<reference evidence="9" key="1">
    <citation type="submission" date="2023-06" db="EMBL/GenBank/DDBJ databases">
        <authorList>
            <person name="Delattre M."/>
        </authorList>
    </citation>
    <scope>NUCLEOTIDE SEQUENCE</scope>
    <source>
        <strain evidence="9">AF72</strain>
    </source>
</reference>
<dbReference type="InterPro" id="IPR047854">
    <property type="entry name" value="RFC_lid"/>
</dbReference>
<dbReference type="GO" id="GO:0005634">
    <property type="term" value="C:nucleus"/>
    <property type="evidence" value="ECO:0007669"/>
    <property type="project" value="UniProtKB-SubCell"/>
</dbReference>
<dbReference type="FunFam" id="1.10.8.60:FF:000012">
    <property type="entry name" value="Replication factor C subunit 4"/>
    <property type="match status" value="1"/>
</dbReference>
<dbReference type="SUPFAM" id="SSF48019">
    <property type="entry name" value="post-AAA+ oligomerization domain-like"/>
    <property type="match status" value="1"/>
</dbReference>
<dbReference type="CDD" id="cd18140">
    <property type="entry name" value="HLD_clamp_RFC"/>
    <property type="match status" value="1"/>
</dbReference>
<organism evidence="9 10">
    <name type="scientific">Mesorhabditis spiculigera</name>
    <dbReference type="NCBI Taxonomy" id="96644"/>
    <lineage>
        <taxon>Eukaryota</taxon>
        <taxon>Metazoa</taxon>
        <taxon>Ecdysozoa</taxon>
        <taxon>Nematoda</taxon>
        <taxon>Chromadorea</taxon>
        <taxon>Rhabditida</taxon>
        <taxon>Rhabditina</taxon>
        <taxon>Rhabditomorpha</taxon>
        <taxon>Rhabditoidea</taxon>
        <taxon>Rhabditidae</taxon>
        <taxon>Mesorhabditinae</taxon>
        <taxon>Mesorhabditis</taxon>
    </lineage>
</organism>
<keyword evidence="4" id="KW-0547">Nucleotide-binding</keyword>
<evidence type="ECO:0000256" key="2">
    <source>
        <dbReference type="ARBA" id="ARBA00005378"/>
    </source>
</evidence>
<dbReference type="GO" id="GO:0003689">
    <property type="term" value="F:DNA clamp loader activity"/>
    <property type="evidence" value="ECO:0007669"/>
    <property type="project" value="TreeGrafter"/>
</dbReference>
<dbReference type="Proteomes" id="UP001177023">
    <property type="component" value="Unassembled WGS sequence"/>
</dbReference>
<dbReference type="InterPro" id="IPR003959">
    <property type="entry name" value="ATPase_AAA_core"/>
</dbReference>
<dbReference type="GO" id="GO:0006261">
    <property type="term" value="P:DNA-templated DNA replication"/>
    <property type="evidence" value="ECO:0007669"/>
    <property type="project" value="TreeGrafter"/>
</dbReference>
<dbReference type="PANTHER" id="PTHR11669:SF5">
    <property type="entry name" value="REPLICATION FACTOR C SUBUNIT 2"/>
    <property type="match status" value="1"/>
</dbReference>
<dbReference type="Gene3D" id="3.40.50.300">
    <property type="entry name" value="P-loop containing nucleotide triphosphate hydrolases"/>
    <property type="match status" value="1"/>
</dbReference>
<dbReference type="Gene3D" id="1.20.272.10">
    <property type="match status" value="1"/>
</dbReference>
<feature type="non-terminal residue" evidence="9">
    <location>
        <position position="337"/>
    </location>
</feature>
<comment type="subcellular location">
    <subcellularLocation>
        <location evidence="1">Nucleus</location>
    </subcellularLocation>
</comment>
<name>A0AA36CTW7_9BILA</name>
<dbReference type="GO" id="GO:0005524">
    <property type="term" value="F:ATP binding"/>
    <property type="evidence" value="ECO:0007669"/>
    <property type="project" value="UniProtKB-KW"/>
</dbReference>
<evidence type="ECO:0000259" key="8">
    <source>
        <dbReference type="SMART" id="SM00382"/>
    </source>
</evidence>
<keyword evidence="10" id="KW-1185">Reference proteome</keyword>
<dbReference type="InterPro" id="IPR027417">
    <property type="entry name" value="P-loop_NTPase"/>
</dbReference>
<evidence type="ECO:0000256" key="5">
    <source>
        <dbReference type="ARBA" id="ARBA00022840"/>
    </source>
</evidence>
<dbReference type="FunFam" id="3.40.50.300:FF:000107">
    <property type="entry name" value="Replication factor C subunit 4"/>
    <property type="match status" value="1"/>
</dbReference>
<dbReference type="Pfam" id="PF08542">
    <property type="entry name" value="Rep_fac_C"/>
    <property type="match status" value="1"/>
</dbReference>
<accession>A0AA36CTW7</accession>
<evidence type="ECO:0000256" key="7">
    <source>
        <dbReference type="ARBA" id="ARBA00040745"/>
    </source>
</evidence>